<reference evidence="3" key="1">
    <citation type="submission" date="2018-06" db="EMBL/GenBank/DDBJ databases">
        <authorList>
            <person name="Zhirakovskaya E."/>
        </authorList>
    </citation>
    <scope>NUCLEOTIDE SEQUENCE</scope>
</reference>
<feature type="non-terminal residue" evidence="3">
    <location>
        <position position="1"/>
    </location>
</feature>
<name>A0A3B0TVT6_9ZZZZ</name>
<dbReference type="InterPro" id="IPR042047">
    <property type="entry name" value="SleB_dom1"/>
</dbReference>
<proteinExistence type="predicted"/>
<accession>A0A3B0TVT6</accession>
<dbReference type="EMBL" id="UOEO01000048">
    <property type="protein sequence ID" value="VAW16269.1"/>
    <property type="molecule type" value="Genomic_DNA"/>
</dbReference>
<feature type="region of interest" description="Disordered" evidence="1">
    <location>
        <begin position="31"/>
        <end position="57"/>
    </location>
</feature>
<dbReference type="Gene3D" id="1.10.10.2520">
    <property type="entry name" value="Cell wall hydrolase SleB, domain 1"/>
    <property type="match status" value="1"/>
</dbReference>
<evidence type="ECO:0000259" key="2">
    <source>
        <dbReference type="Pfam" id="PF07486"/>
    </source>
</evidence>
<dbReference type="GO" id="GO:0016787">
    <property type="term" value="F:hydrolase activity"/>
    <property type="evidence" value="ECO:0007669"/>
    <property type="project" value="InterPro"/>
</dbReference>
<protein>
    <recommendedName>
        <fullName evidence="2">Cell wall hydrolase SleB domain-containing protein</fullName>
    </recommendedName>
</protein>
<dbReference type="Pfam" id="PF07486">
    <property type="entry name" value="Hydrolase_2"/>
    <property type="match status" value="1"/>
</dbReference>
<evidence type="ECO:0000256" key="1">
    <source>
        <dbReference type="SAM" id="MobiDB-lite"/>
    </source>
</evidence>
<dbReference type="InterPro" id="IPR011105">
    <property type="entry name" value="Cell_wall_hydrolase_SleB"/>
</dbReference>
<gene>
    <name evidence="3" type="ORF">MNBD_ALPHA12-1396</name>
</gene>
<evidence type="ECO:0000313" key="3">
    <source>
        <dbReference type="EMBL" id="VAW16269.1"/>
    </source>
</evidence>
<sequence>VTIVAPLVLGACSANLPSNFSLPLNFPSPAAEKTASAPQPAAKPQATAKPQIGSSARFDNSDKQCLVRAMYFESNRSSESGMLAVATVVMNRVASAQFNNSICAVVGAPNQFAEAILKRPMNEGGPRALANSIAERVLAGERHPGVRNAKFFHQAGLRFPYDNMTYVLEAGGNAFYIKG</sequence>
<organism evidence="3">
    <name type="scientific">hydrothermal vent metagenome</name>
    <dbReference type="NCBI Taxonomy" id="652676"/>
    <lineage>
        <taxon>unclassified sequences</taxon>
        <taxon>metagenomes</taxon>
        <taxon>ecological metagenomes</taxon>
    </lineage>
</organism>
<feature type="compositionally biased region" description="Low complexity" evidence="1">
    <location>
        <begin position="33"/>
        <end position="51"/>
    </location>
</feature>
<dbReference type="AlphaFoldDB" id="A0A3B0TVT6"/>
<feature type="domain" description="Cell wall hydrolase SleB" evidence="2">
    <location>
        <begin position="78"/>
        <end position="176"/>
    </location>
</feature>